<dbReference type="EMBL" id="JAEHOE010000161">
    <property type="protein sequence ID" value="KAG2483947.1"/>
    <property type="molecule type" value="Genomic_DNA"/>
</dbReference>
<evidence type="ECO:0000313" key="7">
    <source>
        <dbReference type="EMBL" id="KAG2483944.1"/>
    </source>
</evidence>
<feature type="domain" description="Iron-binding zinc finger CDGSH type" evidence="6">
    <location>
        <begin position="41"/>
        <end position="82"/>
    </location>
</feature>
<protein>
    <recommendedName>
        <fullName evidence="6">Iron-binding zinc finger CDGSH type domain-containing protein</fullName>
    </recommendedName>
</protein>
<dbReference type="InterPro" id="IPR045131">
    <property type="entry name" value="CISD1/2"/>
</dbReference>
<evidence type="ECO:0000313" key="8">
    <source>
        <dbReference type="EMBL" id="KAG2483947.1"/>
    </source>
</evidence>
<dbReference type="EMBL" id="JAEHOE010000161">
    <property type="protein sequence ID" value="KAG2483944.1"/>
    <property type="molecule type" value="Genomic_DNA"/>
</dbReference>
<reference evidence="8" key="1">
    <citation type="journal article" date="2020" name="bioRxiv">
        <title>Comparative genomics of Chlamydomonas.</title>
        <authorList>
            <person name="Craig R.J."/>
            <person name="Hasan A.R."/>
            <person name="Ness R.W."/>
            <person name="Keightley P.D."/>
        </authorList>
    </citation>
    <scope>NUCLEOTIDE SEQUENCE</scope>
    <source>
        <strain evidence="8">CCAP 11/70</strain>
    </source>
</reference>
<evidence type="ECO:0000313" key="9">
    <source>
        <dbReference type="Proteomes" id="UP000612055"/>
    </source>
</evidence>
<comment type="cofactor">
    <cofactor evidence="5">
        <name>[2Fe-2S] cluster</name>
        <dbReference type="ChEBI" id="CHEBI:190135"/>
    </cofactor>
</comment>
<evidence type="ECO:0000256" key="1">
    <source>
        <dbReference type="ARBA" id="ARBA00022714"/>
    </source>
</evidence>
<dbReference type="GO" id="GO:0051537">
    <property type="term" value="F:2 iron, 2 sulfur cluster binding"/>
    <property type="evidence" value="ECO:0007669"/>
    <property type="project" value="UniProtKB-KW"/>
</dbReference>
<evidence type="ECO:0000259" key="6">
    <source>
        <dbReference type="SMART" id="SM00704"/>
    </source>
</evidence>
<evidence type="ECO:0000256" key="3">
    <source>
        <dbReference type="ARBA" id="ARBA00023004"/>
    </source>
</evidence>
<name>A0A835XG33_9CHLO</name>
<keyword evidence="3" id="KW-0408">Iron</keyword>
<evidence type="ECO:0000256" key="5">
    <source>
        <dbReference type="ARBA" id="ARBA00034078"/>
    </source>
</evidence>
<gene>
    <name evidence="7" type="ORF">HYH03_017190</name>
    <name evidence="8" type="ORF">HYH03_017193</name>
</gene>
<dbReference type="GO" id="GO:0046872">
    <property type="term" value="F:metal ion binding"/>
    <property type="evidence" value="ECO:0007669"/>
    <property type="project" value="UniProtKB-KW"/>
</dbReference>
<dbReference type="PANTHER" id="PTHR13680">
    <property type="entry name" value="CDGSH IRON-SULFUR DOMAIN-CONTAINING PROTEIN 1"/>
    <property type="match status" value="1"/>
</dbReference>
<dbReference type="PANTHER" id="PTHR13680:SF5">
    <property type="entry name" value="CDGSH IRON-SULFUR DOMAIN-CONTAINING PROTEIN 1"/>
    <property type="match status" value="1"/>
</dbReference>
<comment type="caution">
    <text evidence="8">The sequence shown here is derived from an EMBL/GenBank/DDBJ whole genome shotgun (WGS) entry which is preliminary data.</text>
</comment>
<organism evidence="8 9">
    <name type="scientific">Edaphochlamys debaryana</name>
    <dbReference type="NCBI Taxonomy" id="47281"/>
    <lineage>
        <taxon>Eukaryota</taxon>
        <taxon>Viridiplantae</taxon>
        <taxon>Chlorophyta</taxon>
        <taxon>core chlorophytes</taxon>
        <taxon>Chlorophyceae</taxon>
        <taxon>CS clade</taxon>
        <taxon>Chlamydomonadales</taxon>
        <taxon>Chlamydomonadales incertae sedis</taxon>
        <taxon>Edaphochlamys</taxon>
    </lineage>
</organism>
<dbReference type="OrthoDB" id="449252at2759"/>
<sequence>MAVALRQSCAVASVPTSRRVAVVVRASAGQINPSIRKSEEKVADIIKVANVPKPKAVFCRCWRADASKFPYCDGSHVKHNKETGDNVGPLVIDSTP</sequence>
<dbReference type="Gene3D" id="3.40.5.90">
    <property type="entry name" value="CDGSH iron-sulfur domain, mitoNEET-type"/>
    <property type="match status" value="1"/>
</dbReference>
<dbReference type="InterPro" id="IPR018967">
    <property type="entry name" value="FeS-contain_CDGSH-typ"/>
</dbReference>
<evidence type="ECO:0000256" key="4">
    <source>
        <dbReference type="ARBA" id="ARBA00023014"/>
    </source>
</evidence>
<dbReference type="InterPro" id="IPR042216">
    <property type="entry name" value="MitoNEET_CISD"/>
</dbReference>
<evidence type="ECO:0000256" key="2">
    <source>
        <dbReference type="ARBA" id="ARBA00022723"/>
    </source>
</evidence>
<dbReference type="Proteomes" id="UP000612055">
    <property type="component" value="Unassembled WGS sequence"/>
</dbReference>
<accession>A0A835XG33</accession>
<dbReference type="GO" id="GO:0005741">
    <property type="term" value="C:mitochondrial outer membrane"/>
    <property type="evidence" value="ECO:0007669"/>
    <property type="project" value="TreeGrafter"/>
</dbReference>
<dbReference type="SMART" id="SM00704">
    <property type="entry name" value="ZnF_CDGSH"/>
    <property type="match status" value="1"/>
</dbReference>
<dbReference type="AlphaFoldDB" id="A0A835XG33"/>
<keyword evidence="2" id="KW-0479">Metal-binding</keyword>
<proteinExistence type="predicted"/>
<keyword evidence="4" id="KW-0411">Iron-sulfur</keyword>
<keyword evidence="1" id="KW-0001">2Fe-2S</keyword>
<dbReference type="GO" id="GO:0010506">
    <property type="term" value="P:regulation of autophagy"/>
    <property type="evidence" value="ECO:0007669"/>
    <property type="project" value="InterPro"/>
</dbReference>
<keyword evidence="9" id="KW-1185">Reference proteome</keyword>